<dbReference type="RefSeq" id="WP_207860300.1">
    <property type="nucleotide sequence ID" value="NZ_JAFREP010000016.1"/>
</dbReference>
<dbReference type="PANTHER" id="PTHR24171">
    <property type="entry name" value="ANKYRIN REPEAT DOMAIN-CONTAINING PROTEIN 39-RELATED"/>
    <property type="match status" value="1"/>
</dbReference>
<comment type="caution">
    <text evidence="4">The sequence shown here is derived from an EMBL/GenBank/DDBJ whole genome shotgun (WGS) entry which is preliminary data.</text>
</comment>
<sequence>MQGYSLITTSGIKKLTMRGYKAVWLFLVIPVALFSCRKPTPPKGYLEASLLQSTLQGDLRSAREAIKKGASPNIRTPDSEPLISYAIKSGNFDFALFLLDHGASGSKVGYFYSDPPFFHAMKANHLMLTTILLEKYPESLFLITSPEEFSSYGNIENIPEDHRSLIQTTYKNHKSNYKKWIRLGLASQDNDLQLFKKLSKEESDLFKNHSPNATFFFSELVFHEKIEFMSCAIDLGFDINSKTAKGNTPLIEAYASKRSASFNFLIKRGADINIPNERLDTLLHLAVLRKDKTTVEKLLKLGAKPNRYNLLQVTPLSMAISLEAYQIESLLRRHRAVDFPWPALSP</sequence>
<proteinExistence type="predicted"/>
<reference evidence="4" key="1">
    <citation type="submission" date="2021-03" db="EMBL/GenBank/DDBJ databases">
        <authorList>
            <person name="Wang G."/>
        </authorList>
    </citation>
    <scope>NUCLEOTIDE SEQUENCE</scope>
    <source>
        <strain evidence="4">KCTC 12899</strain>
    </source>
</reference>
<protein>
    <recommendedName>
        <fullName evidence="6">Ankyrin repeat protein</fullName>
    </recommendedName>
</protein>
<keyword evidence="5" id="KW-1185">Reference proteome</keyword>
<dbReference type="PROSITE" id="PS50297">
    <property type="entry name" value="ANK_REP_REGION"/>
    <property type="match status" value="1"/>
</dbReference>
<dbReference type="InterPro" id="IPR036770">
    <property type="entry name" value="Ankyrin_rpt-contain_sf"/>
</dbReference>
<dbReference type="AlphaFoldDB" id="A0A8J7U6G7"/>
<dbReference type="SUPFAM" id="SSF48403">
    <property type="entry name" value="Ankyrin repeat"/>
    <property type="match status" value="1"/>
</dbReference>
<gene>
    <name evidence="4" type="ORF">J3U88_17860</name>
</gene>
<dbReference type="Pfam" id="PF00023">
    <property type="entry name" value="Ank"/>
    <property type="match status" value="2"/>
</dbReference>
<keyword evidence="2 3" id="KW-0040">ANK repeat</keyword>
<dbReference type="Gene3D" id="1.25.40.20">
    <property type="entry name" value="Ankyrin repeat-containing domain"/>
    <property type="match status" value="2"/>
</dbReference>
<dbReference type="PROSITE" id="PS50088">
    <property type="entry name" value="ANK_REPEAT"/>
    <property type="match status" value="1"/>
</dbReference>
<evidence type="ECO:0000313" key="4">
    <source>
        <dbReference type="EMBL" id="MBO1320346.1"/>
    </source>
</evidence>
<evidence type="ECO:0000256" key="2">
    <source>
        <dbReference type="ARBA" id="ARBA00023043"/>
    </source>
</evidence>
<name>A0A8J7U6G7_9BACT</name>
<evidence type="ECO:0000313" key="5">
    <source>
        <dbReference type="Proteomes" id="UP000664417"/>
    </source>
</evidence>
<feature type="repeat" description="ANK" evidence="3">
    <location>
        <begin position="245"/>
        <end position="277"/>
    </location>
</feature>
<dbReference type="InterPro" id="IPR002110">
    <property type="entry name" value="Ankyrin_rpt"/>
</dbReference>
<evidence type="ECO:0008006" key="6">
    <source>
        <dbReference type="Google" id="ProtNLM"/>
    </source>
</evidence>
<dbReference type="SMART" id="SM00248">
    <property type="entry name" value="ANK"/>
    <property type="match status" value="5"/>
</dbReference>
<evidence type="ECO:0000256" key="3">
    <source>
        <dbReference type="PROSITE-ProRule" id="PRU00023"/>
    </source>
</evidence>
<dbReference type="EMBL" id="JAFREP010000016">
    <property type="protein sequence ID" value="MBO1320346.1"/>
    <property type="molecule type" value="Genomic_DNA"/>
</dbReference>
<dbReference type="Proteomes" id="UP000664417">
    <property type="component" value="Unassembled WGS sequence"/>
</dbReference>
<keyword evidence="1" id="KW-0677">Repeat</keyword>
<accession>A0A8J7U6G7</accession>
<evidence type="ECO:0000256" key="1">
    <source>
        <dbReference type="ARBA" id="ARBA00022737"/>
    </source>
</evidence>
<organism evidence="4 5">
    <name type="scientific">Acanthopleuribacter pedis</name>
    <dbReference type="NCBI Taxonomy" id="442870"/>
    <lineage>
        <taxon>Bacteria</taxon>
        <taxon>Pseudomonadati</taxon>
        <taxon>Acidobacteriota</taxon>
        <taxon>Holophagae</taxon>
        <taxon>Acanthopleuribacterales</taxon>
        <taxon>Acanthopleuribacteraceae</taxon>
        <taxon>Acanthopleuribacter</taxon>
    </lineage>
</organism>